<gene>
    <name evidence="1" type="ORF">F4V43_01740</name>
</gene>
<dbReference type="Proteomes" id="UP000367750">
    <property type="component" value="Unassembled WGS sequence"/>
</dbReference>
<evidence type="ECO:0000313" key="2">
    <source>
        <dbReference type="Proteomes" id="UP000367750"/>
    </source>
</evidence>
<dbReference type="OrthoDB" id="2086462at2"/>
<accession>A0A5J5GI97</accession>
<proteinExistence type="predicted"/>
<dbReference type="Gene3D" id="3.40.960.10">
    <property type="entry name" value="VSR Endonuclease"/>
    <property type="match status" value="1"/>
</dbReference>
<name>A0A5J5GI97_9BACL</name>
<reference evidence="1 2" key="1">
    <citation type="submission" date="2019-09" db="EMBL/GenBank/DDBJ databases">
        <title>Bacillus ochoae sp. nov., Paenibacillus whitsoniae sp. nov., Paenibacillus spiritus sp. nov. Isolated from the Mars Exploration Rover during spacecraft assembly.</title>
        <authorList>
            <person name="Seuylemezian A."/>
            <person name="Vaishampayan P."/>
        </authorList>
    </citation>
    <scope>NUCLEOTIDE SEQUENCE [LARGE SCALE GENOMIC DNA]</scope>
    <source>
        <strain evidence="1 2">MER_111</strain>
    </source>
</reference>
<organism evidence="1 2">
    <name type="scientific">Paenibacillus spiritus</name>
    <dbReference type="NCBI Taxonomy" id="2496557"/>
    <lineage>
        <taxon>Bacteria</taxon>
        <taxon>Bacillati</taxon>
        <taxon>Bacillota</taxon>
        <taxon>Bacilli</taxon>
        <taxon>Bacillales</taxon>
        <taxon>Paenibacillaceae</taxon>
        <taxon>Paenibacillus</taxon>
    </lineage>
</organism>
<dbReference type="AlphaFoldDB" id="A0A5J5GI97"/>
<protein>
    <recommendedName>
        <fullName evidence="3">DUF2726 domain-containing protein</fullName>
    </recommendedName>
</protein>
<evidence type="ECO:0000313" key="1">
    <source>
        <dbReference type="EMBL" id="KAA9007234.1"/>
    </source>
</evidence>
<dbReference type="EMBL" id="VYKK01000004">
    <property type="protein sequence ID" value="KAA9007234.1"/>
    <property type="molecule type" value="Genomic_DNA"/>
</dbReference>
<keyword evidence="2" id="KW-1185">Reference proteome</keyword>
<comment type="caution">
    <text evidence="1">The sequence shown here is derived from an EMBL/GenBank/DDBJ whole genome shotgun (WGS) entry which is preliminary data.</text>
</comment>
<evidence type="ECO:0008006" key="3">
    <source>
        <dbReference type="Google" id="ProtNLM"/>
    </source>
</evidence>
<dbReference type="RefSeq" id="WP_150456524.1">
    <property type="nucleotide sequence ID" value="NZ_VYKK01000004.1"/>
</dbReference>
<sequence>MSKPALTDEDFKIKVFNLVGDEYVFLEKYKKAKEKIKVMHNKCGHKYDVAPTNFYGGKRCPKCFGGIKRTNSEFLNEIKRLTSDEYIFLEDYINNHTSLKVIHGKCGNEYKVSPSAFINGGQRCPICAIEKRKVIMSEAKFLEDIHELVGNEYTFLERYRGSRNKIKIKHNVCGNIYEVSPQRFKSGNRCKKCNDDITRKSKTDFVREVFDEVEDEYIFLDEYVNAKTKLRVKHIKCSGVFSTTPNNFLRGNRCPKCSVSKGEEKISKYLNKKGIVFEREVTFPDLKIASFLRYDFGLYGSDNKLKALIEYDGKHHFEQIEFWGGEEGFKKVLERDKIKNNYAISNGIPLTRISYREYRSIDKILDNALKDLSLNTYRDGD</sequence>